<dbReference type="Gene3D" id="3.60.21.10">
    <property type="match status" value="1"/>
</dbReference>
<dbReference type="GO" id="GO:0016787">
    <property type="term" value="F:hydrolase activity"/>
    <property type="evidence" value="ECO:0007669"/>
    <property type="project" value="InterPro"/>
</dbReference>
<dbReference type="Pfam" id="PF00149">
    <property type="entry name" value="Metallophos"/>
    <property type="match status" value="1"/>
</dbReference>
<sequence length="239" mass="26773">MAIGCSHGNRANRDALAAALLFREQYKPDEVIHLGDAYDLASLRAGALNNDGDSDAADDYLDDIDEGRRFLGALRPTVFLVGNHDERARRLLTHHNAVVRGFAEAIWQRMLEPIERHAHTIIKTHDVLPRSWYKLGGFSWGHGLLYGENFLRDTAETWGNTVVAHAHRAGMATGRRSDHPVCLSPGTLADAPCMDYALRRRGTLAWSHGIVFGEYTEDSAQLYVHQWSQGETKWNLPSF</sequence>
<dbReference type="EMBL" id="LR798221">
    <property type="protein sequence ID" value="CAB5194940.1"/>
    <property type="molecule type" value="Genomic_DNA"/>
</dbReference>
<protein>
    <submittedName>
        <fullName evidence="2">MPP_superfamily domain containing protein</fullName>
    </submittedName>
</protein>
<reference evidence="2" key="1">
    <citation type="submission" date="2020-05" db="EMBL/GenBank/DDBJ databases">
        <authorList>
            <person name="Chiriac C."/>
            <person name="Salcher M."/>
            <person name="Ghai R."/>
            <person name="Kavagutti S V."/>
        </authorList>
    </citation>
    <scope>NUCLEOTIDE SEQUENCE</scope>
</reference>
<dbReference type="CDD" id="cd00838">
    <property type="entry name" value="MPP_superfamily"/>
    <property type="match status" value="1"/>
</dbReference>
<name>A0A6J7WGX4_9CAUD</name>
<evidence type="ECO:0000259" key="1">
    <source>
        <dbReference type="Pfam" id="PF00149"/>
    </source>
</evidence>
<gene>
    <name evidence="2" type="ORF">UFOVP175_33</name>
</gene>
<dbReference type="InterPro" id="IPR004843">
    <property type="entry name" value="Calcineurin-like_PHP"/>
</dbReference>
<evidence type="ECO:0000313" key="2">
    <source>
        <dbReference type="EMBL" id="CAB5194940.1"/>
    </source>
</evidence>
<dbReference type="InterPro" id="IPR029052">
    <property type="entry name" value="Metallo-depent_PP-like"/>
</dbReference>
<proteinExistence type="predicted"/>
<feature type="domain" description="Calcineurin-like phosphoesterase" evidence="1">
    <location>
        <begin position="2"/>
        <end position="127"/>
    </location>
</feature>
<organism evidence="2">
    <name type="scientific">uncultured Caudovirales phage</name>
    <dbReference type="NCBI Taxonomy" id="2100421"/>
    <lineage>
        <taxon>Viruses</taxon>
        <taxon>Duplodnaviria</taxon>
        <taxon>Heunggongvirae</taxon>
        <taxon>Uroviricota</taxon>
        <taxon>Caudoviricetes</taxon>
        <taxon>Peduoviridae</taxon>
        <taxon>Maltschvirus</taxon>
        <taxon>Maltschvirus maltsch</taxon>
    </lineage>
</organism>
<dbReference type="SUPFAM" id="SSF56300">
    <property type="entry name" value="Metallo-dependent phosphatases"/>
    <property type="match status" value="1"/>
</dbReference>
<accession>A0A6J7WGX4</accession>